<dbReference type="EMBL" id="PPTA01000022">
    <property type="protein sequence ID" value="TFA98158.1"/>
    <property type="molecule type" value="Genomic_DNA"/>
</dbReference>
<protein>
    <submittedName>
        <fullName evidence="2">Uncharacterized protein</fullName>
    </submittedName>
</protein>
<proteinExistence type="predicted"/>
<gene>
    <name evidence="2" type="ORF">CCMA1212_010063</name>
</gene>
<evidence type="ECO:0000256" key="1">
    <source>
        <dbReference type="SAM" id="SignalP"/>
    </source>
</evidence>
<dbReference type="GeneID" id="300581568"/>
<sequence>MHACTQQQVCLSLPLPLFVLYQAQPPPPSLPKFSTSCTDRLPCRKCHGNVKPVNIKIVSPDSGIAAVAAPSRRPGALDHITPISLCSPLSTLIHIFSGEMLAGAGDPEERTENMLVS</sequence>
<evidence type="ECO:0000313" key="3">
    <source>
        <dbReference type="Proteomes" id="UP001642720"/>
    </source>
</evidence>
<feature type="signal peptide" evidence="1">
    <location>
        <begin position="1"/>
        <end position="23"/>
    </location>
</feature>
<evidence type="ECO:0000313" key="2">
    <source>
        <dbReference type="EMBL" id="TFA98158.1"/>
    </source>
</evidence>
<keyword evidence="1" id="KW-0732">Signal</keyword>
<keyword evidence="3" id="KW-1185">Reference proteome</keyword>
<reference evidence="2 3" key="1">
    <citation type="submission" date="2018-01" db="EMBL/GenBank/DDBJ databases">
        <title>Genome characterization of the sugarcane-associated fungus Trichoderma ghanense CCMA-1212 and their application in lignocelulose bioconversion.</title>
        <authorList>
            <person name="Steindorff A.S."/>
            <person name="Mendes T.D."/>
            <person name="Vilela E.S.D."/>
            <person name="Rodrigues D.S."/>
            <person name="Formighieri E.F."/>
            <person name="Melo I.S."/>
            <person name="Favaro L.C.L."/>
        </authorList>
    </citation>
    <scope>NUCLEOTIDE SEQUENCE [LARGE SCALE GENOMIC DNA]</scope>
    <source>
        <strain evidence="2 3">CCMA-1212</strain>
    </source>
</reference>
<accession>A0ABY2GR47</accession>
<dbReference type="RefSeq" id="XP_073554360.1">
    <property type="nucleotide sequence ID" value="XM_073707118.1"/>
</dbReference>
<comment type="caution">
    <text evidence="2">The sequence shown here is derived from an EMBL/GenBank/DDBJ whole genome shotgun (WGS) entry which is preliminary data.</text>
</comment>
<organism evidence="2 3">
    <name type="scientific">Trichoderma ghanense</name>
    <dbReference type="NCBI Taxonomy" id="65468"/>
    <lineage>
        <taxon>Eukaryota</taxon>
        <taxon>Fungi</taxon>
        <taxon>Dikarya</taxon>
        <taxon>Ascomycota</taxon>
        <taxon>Pezizomycotina</taxon>
        <taxon>Sordariomycetes</taxon>
        <taxon>Hypocreomycetidae</taxon>
        <taxon>Hypocreales</taxon>
        <taxon>Hypocreaceae</taxon>
        <taxon>Trichoderma</taxon>
    </lineage>
</organism>
<name>A0ABY2GR47_9HYPO</name>
<feature type="chain" id="PRO_5045542340" evidence="1">
    <location>
        <begin position="24"/>
        <end position="117"/>
    </location>
</feature>
<dbReference type="Proteomes" id="UP001642720">
    <property type="component" value="Unassembled WGS sequence"/>
</dbReference>